<dbReference type="AlphaFoldDB" id="A0A0B8SZR4"/>
<evidence type="ECO:0000313" key="2">
    <source>
        <dbReference type="Proteomes" id="UP000031802"/>
    </source>
</evidence>
<comment type="caution">
    <text evidence="1">The sequence shown here is derived from an EMBL/GenBank/DDBJ whole genome shotgun (WGS) entry which is preliminary data.</text>
</comment>
<sequence length="145" mass="16178">MFKTGISLFFISAFIGCRSQQPQTTILSRNDSTTLLLEANQNVFLKREQINLTFERIIEDSRCPEGVQCVWDGVAAVELTVVGTFTRPQTLSLATTDLPDKSYLKTVVFNGYSIRLDALTPYPSKICADSLTRKPTAQLTIKPIK</sequence>
<dbReference type="EMBL" id="JJMU01000057">
    <property type="protein sequence ID" value="KGE13131.1"/>
    <property type="molecule type" value="Genomic_DNA"/>
</dbReference>
<reference evidence="1 2" key="2">
    <citation type="journal article" date="2015" name="PLoS ONE">
        <title>Whole-Genome Optical Mapping and Finished Genome Sequence of Sphingobacterium deserti sp. nov., a New Species Isolated from the Western Desert of China.</title>
        <authorList>
            <person name="Teng C."/>
            <person name="Zhou Z."/>
            <person name="Molnar I."/>
            <person name="Li X."/>
            <person name="Tang R."/>
            <person name="Chen M."/>
            <person name="Wang L."/>
            <person name="Su S."/>
            <person name="Zhang W."/>
            <person name="Lin M."/>
        </authorList>
    </citation>
    <scope>NUCLEOTIDE SEQUENCE [LARGE SCALE GENOMIC DNA]</scope>
    <source>
        <strain evidence="2">ACCC05744</strain>
    </source>
</reference>
<dbReference type="RefSeq" id="WP_052072455.1">
    <property type="nucleotide sequence ID" value="NZ_JJMU01000057.1"/>
</dbReference>
<keyword evidence="2" id="KW-1185">Reference proteome</keyword>
<dbReference type="STRING" id="1229276.DI53_3100"/>
<accession>A0A0B8SZR4</accession>
<evidence type="ECO:0000313" key="1">
    <source>
        <dbReference type="EMBL" id="KGE13131.1"/>
    </source>
</evidence>
<evidence type="ECO:0008006" key="3">
    <source>
        <dbReference type="Google" id="ProtNLM"/>
    </source>
</evidence>
<gene>
    <name evidence="1" type="ORF">DI53_3100</name>
</gene>
<dbReference type="Proteomes" id="UP000031802">
    <property type="component" value="Unassembled WGS sequence"/>
</dbReference>
<dbReference type="PROSITE" id="PS51257">
    <property type="entry name" value="PROKAR_LIPOPROTEIN"/>
    <property type="match status" value="1"/>
</dbReference>
<dbReference type="OrthoDB" id="163809at2"/>
<reference evidence="2" key="1">
    <citation type="submission" date="2014-04" db="EMBL/GenBank/DDBJ databases">
        <title>Whole-Genome optical mapping and complete genome sequence of Sphingobacterium deserti sp. nov., a new spaces isolated from desert in the west of China.</title>
        <authorList>
            <person name="Teng C."/>
            <person name="Zhou Z."/>
            <person name="Li X."/>
            <person name="Chen M."/>
            <person name="Lin M."/>
            <person name="Wang L."/>
            <person name="Su S."/>
            <person name="Zhang C."/>
            <person name="Zhang W."/>
        </authorList>
    </citation>
    <scope>NUCLEOTIDE SEQUENCE [LARGE SCALE GENOMIC DNA]</scope>
    <source>
        <strain evidence="2">ACCC05744</strain>
    </source>
</reference>
<name>A0A0B8SZR4_9SPHI</name>
<dbReference type="eggNOG" id="ENOG5033BNR">
    <property type="taxonomic scope" value="Bacteria"/>
</dbReference>
<dbReference type="PATRIC" id="fig|1229276.3.peg.3204"/>
<organism evidence="1 2">
    <name type="scientific">Sphingobacterium deserti</name>
    <dbReference type="NCBI Taxonomy" id="1229276"/>
    <lineage>
        <taxon>Bacteria</taxon>
        <taxon>Pseudomonadati</taxon>
        <taxon>Bacteroidota</taxon>
        <taxon>Sphingobacteriia</taxon>
        <taxon>Sphingobacteriales</taxon>
        <taxon>Sphingobacteriaceae</taxon>
        <taxon>Sphingobacterium</taxon>
    </lineage>
</organism>
<protein>
    <recommendedName>
        <fullName evidence="3">Lipoprotein</fullName>
    </recommendedName>
</protein>
<proteinExistence type="predicted"/>